<dbReference type="GeneID" id="87845483"/>
<accession>A0AAE0LLY8</accession>
<dbReference type="EMBL" id="JAUEPN010000014">
    <property type="protein sequence ID" value="KAK3290311.1"/>
    <property type="molecule type" value="Genomic_DNA"/>
</dbReference>
<dbReference type="AlphaFoldDB" id="A0AAE0LLY8"/>
<feature type="transmembrane region" description="Helical" evidence="1">
    <location>
        <begin position="130"/>
        <end position="151"/>
    </location>
</feature>
<dbReference type="RefSeq" id="XP_062653825.1">
    <property type="nucleotide sequence ID" value="XM_062808535.1"/>
</dbReference>
<keyword evidence="1" id="KW-0812">Transmembrane</keyword>
<keyword evidence="3" id="KW-1185">Reference proteome</keyword>
<evidence type="ECO:0000256" key="1">
    <source>
        <dbReference type="SAM" id="Phobius"/>
    </source>
</evidence>
<proteinExistence type="predicted"/>
<reference evidence="2" key="1">
    <citation type="journal article" date="2023" name="Mol. Phylogenet. Evol.">
        <title>Genome-scale phylogeny and comparative genomics of the fungal order Sordariales.</title>
        <authorList>
            <person name="Hensen N."/>
            <person name="Bonometti L."/>
            <person name="Westerberg I."/>
            <person name="Brannstrom I.O."/>
            <person name="Guillou S."/>
            <person name="Cros-Aarteil S."/>
            <person name="Calhoun S."/>
            <person name="Haridas S."/>
            <person name="Kuo A."/>
            <person name="Mondo S."/>
            <person name="Pangilinan J."/>
            <person name="Riley R."/>
            <person name="LaButti K."/>
            <person name="Andreopoulos B."/>
            <person name="Lipzen A."/>
            <person name="Chen C."/>
            <person name="Yan M."/>
            <person name="Daum C."/>
            <person name="Ng V."/>
            <person name="Clum A."/>
            <person name="Steindorff A."/>
            <person name="Ohm R.A."/>
            <person name="Martin F."/>
            <person name="Silar P."/>
            <person name="Natvig D.O."/>
            <person name="Lalanne C."/>
            <person name="Gautier V."/>
            <person name="Ament-Velasquez S.L."/>
            <person name="Kruys A."/>
            <person name="Hutchinson M.I."/>
            <person name="Powell A.J."/>
            <person name="Barry K."/>
            <person name="Miller A.N."/>
            <person name="Grigoriev I.V."/>
            <person name="Debuchy R."/>
            <person name="Gladieux P."/>
            <person name="Hiltunen Thoren M."/>
            <person name="Johannesson H."/>
        </authorList>
    </citation>
    <scope>NUCLEOTIDE SEQUENCE</scope>
    <source>
        <strain evidence="2">CBS 168.71</strain>
    </source>
</reference>
<keyword evidence="1" id="KW-0472">Membrane</keyword>
<keyword evidence="1" id="KW-1133">Transmembrane helix</keyword>
<evidence type="ECO:0000313" key="2">
    <source>
        <dbReference type="EMBL" id="KAK3290311.1"/>
    </source>
</evidence>
<organism evidence="2 3">
    <name type="scientific">Chaetomium fimeti</name>
    <dbReference type="NCBI Taxonomy" id="1854472"/>
    <lineage>
        <taxon>Eukaryota</taxon>
        <taxon>Fungi</taxon>
        <taxon>Dikarya</taxon>
        <taxon>Ascomycota</taxon>
        <taxon>Pezizomycotina</taxon>
        <taxon>Sordariomycetes</taxon>
        <taxon>Sordariomycetidae</taxon>
        <taxon>Sordariales</taxon>
        <taxon>Chaetomiaceae</taxon>
        <taxon>Chaetomium</taxon>
    </lineage>
</organism>
<comment type="caution">
    <text evidence="2">The sequence shown here is derived from an EMBL/GenBank/DDBJ whole genome shotgun (WGS) entry which is preliminary data.</text>
</comment>
<protein>
    <submittedName>
        <fullName evidence="2">Uncharacterized protein</fullName>
    </submittedName>
</protein>
<gene>
    <name evidence="2" type="ORF">B0H64DRAFT_62627</name>
</gene>
<reference evidence="2" key="2">
    <citation type="submission" date="2023-06" db="EMBL/GenBank/DDBJ databases">
        <authorList>
            <consortium name="Lawrence Berkeley National Laboratory"/>
            <person name="Haridas S."/>
            <person name="Hensen N."/>
            <person name="Bonometti L."/>
            <person name="Westerberg I."/>
            <person name="Brannstrom I.O."/>
            <person name="Guillou S."/>
            <person name="Cros-Aarteil S."/>
            <person name="Calhoun S."/>
            <person name="Kuo A."/>
            <person name="Mondo S."/>
            <person name="Pangilinan J."/>
            <person name="Riley R."/>
            <person name="Labutti K."/>
            <person name="Andreopoulos B."/>
            <person name="Lipzen A."/>
            <person name="Chen C."/>
            <person name="Yanf M."/>
            <person name="Daum C."/>
            <person name="Ng V."/>
            <person name="Clum A."/>
            <person name="Steindorff A."/>
            <person name="Ohm R."/>
            <person name="Martin F."/>
            <person name="Silar P."/>
            <person name="Natvig D."/>
            <person name="Lalanne C."/>
            <person name="Gautier V."/>
            <person name="Ament-Velasquez S.L."/>
            <person name="Kruys A."/>
            <person name="Hutchinson M.I."/>
            <person name="Powell A.J."/>
            <person name="Barry K."/>
            <person name="Miller A.N."/>
            <person name="Grigoriev I.V."/>
            <person name="Debuchy R."/>
            <person name="Gladieux P."/>
            <person name="Thoren M.H."/>
            <person name="Johannesson H."/>
        </authorList>
    </citation>
    <scope>NUCLEOTIDE SEQUENCE</scope>
    <source>
        <strain evidence="2">CBS 168.71</strain>
    </source>
</reference>
<evidence type="ECO:0000313" key="3">
    <source>
        <dbReference type="Proteomes" id="UP001278766"/>
    </source>
</evidence>
<dbReference type="Proteomes" id="UP001278766">
    <property type="component" value="Unassembled WGS sequence"/>
</dbReference>
<name>A0AAE0LLY8_9PEZI</name>
<sequence>MRSDLSVQALVPLLFRDKIFPQFFLRFSRYPLLNQPRDVGNTRGRPAGRCRGPNRSGVCAGGLLRTGLREGQPRFPGSGSGYRVWAAGNGGSHQTRSQTATMSRVARDRAQPKHAFLVLHRPRHLGHDPVYPLTLTVCFFLISTIGLLMQISPKFNFPTLMLLSCPPLLCIPSLAGCLSPGRCWCNTDFS</sequence>